<accession>A0A6N0NZ96</accession>
<evidence type="ECO:0000313" key="2">
    <source>
        <dbReference type="Proteomes" id="UP000509301"/>
    </source>
</evidence>
<protein>
    <recommendedName>
        <fullName evidence="3">DUF86 domain-containing protein</fullName>
    </recommendedName>
</protein>
<dbReference type="OrthoDB" id="34556at2157"/>
<gene>
    <name evidence="1" type="ORF">GWK48_08460</name>
</gene>
<dbReference type="AlphaFoldDB" id="A0A6N0NZ96"/>
<dbReference type="GeneID" id="55641971"/>
<dbReference type="EMBL" id="CP049074">
    <property type="protein sequence ID" value="QKR00400.1"/>
    <property type="molecule type" value="Genomic_DNA"/>
</dbReference>
<dbReference type="Proteomes" id="UP000509301">
    <property type="component" value="Chromosome"/>
</dbReference>
<name>A0A6N0NZ96_9CREN</name>
<reference evidence="1 2" key="1">
    <citation type="submission" date="2020-02" db="EMBL/GenBank/DDBJ databases">
        <title>Comparative genome analysis reveals the metabolism and evolution of the thermophilic archaeal genus Metallosphaera.</title>
        <authorList>
            <person name="Jiang C."/>
        </authorList>
    </citation>
    <scope>NUCLEOTIDE SEQUENCE [LARGE SCALE GENOMIC DNA]</scope>
    <source>
        <strain evidence="1 2">Ric-A</strain>
    </source>
</reference>
<evidence type="ECO:0008006" key="3">
    <source>
        <dbReference type="Google" id="ProtNLM"/>
    </source>
</evidence>
<sequence length="115" mass="13336">MEFREYYSILEYASRLREEEFLKDDDLKSKVREVINDMLNLIFKLASNLVEGRGEDLIWNLVKGGVIQAPLAQELLDIVKLTKSSPDDLLYASLVRVMEDIEEAYHTIKSRINNS</sequence>
<evidence type="ECO:0000313" key="1">
    <source>
        <dbReference type="EMBL" id="QKR00400.1"/>
    </source>
</evidence>
<dbReference type="RefSeq" id="WP_174631354.1">
    <property type="nucleotide sequence ID" value="NZ_CP049074.1"/>
</dbReference>
<organism evidence="1 2">
    <name type="scientific">Metallosphaera tengchongensis</name>
    <dbReference type="NCBI Taxonomy" id="1532350"/>
    <lineage>
        <taxon>Archaea</taxon>
        <taxon>Thermoproteota</taxon>
        <taxon>Thermoprotei</taxon>
        <taxon>Sulfolobales</taxon>
        <taxon>Sulfolobaceae</taxon>
        <taxon>Metallosphaera</taxon>
    </lineage>
</organism>
<keyword evidence="2" id="KW-1185">Reference proteome</keyword>
<dbReference type="KEGG" id="mten:GWK48_08460"/>
<proteinExistence type="predicted"/>